<accession>A0A9W8VHU9</accession>
<dbReference type="EMBL" id="JAOQAZ010000010">
    <property type="protein sequence ID" value="KAJ4263464.1"/>
    <property type="molecule type" value="Genomic_DNA"/>
</dbReference>
<name>A0A9W8VHU9_9HYPO</name>
<sequence>MAPIDPDIQAQCLDLLRGIKSADEKQNDLLGRLVSLMAGPTVEPEPVKKVKETSSNSMCNSNVAAQKSEAKSNDEESDSDSNIEASAITVAKQDPCLARIRQFMPDSYTKRLCLFSIPDDALPIPTIDTTSTGSLLDVGGENVPLQSNFSPRIPEDRKSIACLVDSWKYWYPTNRDTKTQTSTGISPVPDFMPWWQFTRGPGQSWYHIDDRSHEHPIPWRETSQGSNLNDVDSYTDVAKYGVSHRIGRSSFRLSGTTHYVVEVPYSFLPGVRFIFRELFRREDRYIKDHDLPKSGLNKSERENIRQSLGDLYARAADDDTDQCLKTCLEHTQSLLNELFQFVIVDIAARGGTQNAVYKRCRGALSLQSEGPTYWTMVQPALQKEGFGLVAQPSFISCRRFDPLYEEGRWCRVIKLDGLAIAVAGKIQGDITNANAKDVWGLLFNTNSNPTSKALLEIMDRHLFCRPSARGLRTLNNEVFKGFHLSWNQLRPKAFNETEPKSTWGSGRLYGSRDRFIEQRAFTIAYFASHSVEKTNLVGTEDTPKCFWTLLVLDWPFSSSRYHQFQPIEGLEYRAEDFMFATIRDSLTKAAKAWDGVRAALGSIIDPEPQFLDPEEHGNPLFDDDTFSRSREYFLIVSCLESFQAHINDTIEEWESFHKDWPDMRMSINLHTFKHDQSPEELKEEVLENINAQVDRLKDISASFKSSSERTKALREGLFSVSGVIEIRVSTRLGENIKLLTYVSIFYPPLSFCVALWSTNENYGRPMLVVTSVLVAAATFIVVANLRNMTSICSKAYHGVKKPIVRRMHDSHDDDWMQKGKGFDSYRPLRQEVVPSEWYIPYFLLAKKKSKHK</sequence>
<organism evidence="3 4">
    <name type="scientific">Fusarium torreyae</name>
    <dbReference type="NCBI Taxonomy" id="1237075"/>
    <lineage>
        <taxon>Eukaryota</taxon>
        <taxon>Fungi</taxon>
        <taxon>Dikarya</taxon>
        <taxon>Ascomycota</taxon>
        <taxon>Pezizomycotina</taxon>
        <taxon>Sordariomycetes</taxon>
        <taxon>Hypocreomycetidae</taxon>
        <taxon>Hypocreales</taxon>
        <taxon>Nectriaceae</taxon>
        <taxon>Fusarium</taxon>
    </lineage>
</organism>
<keyword evidence="2" id="KW-1133">Transmembrane helix</keyword>
<comment type="caution">
    <text evidence="3">The sequence shown here is derived from an EMBL/GenBank/DDBJ whole genome shotgun (WGS) entry which is preliminary data.</text>
</comment>
<protein>
    <submittedName>
        <fullName evidence="3">Uncharacterized protein</fullName>
    </submittedName>
</protein>
<keyword evidence="2" id="KW-0472">Membrane</keyword>
<dbReference type="Proteomes" id="UP001152049">
    <property type="component" value="Unassembled WGS sequence"/>
</dbReference>
<feature type="compositionally biased region" description="Polar residues" evidence="1">
    <location>
        <begin position="53"/>
        <end position="65"/>
    </location>
</feature>
<evidence type="ECO:0000313" key="4">
    <source>
        <dbReference type="Proteomes" id="UP001152049"/>
    </source>
</evidence>
<evidence type="ECO:0000256" key="2">
    <source>
        <dbReference type="SAM" id="Phobius"/>
    </source>
</evidence>
<gene>
    <name evidence="3" type="ORF">NW762_006283</name>
</gene>
<reference evidence="3" key="1">
    <citation type="submission" date="2022-09" db="EMBL/GenBank/DDBJ databases">
        <title>Fusarium specimens isolated from Avocado Roots.</title>
        <authorList>
            <person name="Stajich J."/>
            <person name="Roper C."/>
            <person name="Heimlech-Rivalta G."/>
        </authorList>
    </citation>
    <scope>NUCLEOTIDE SEQUENCE</scope>
    <source>
        <strain evidence="3">CF00136</strain>
    </source>
</reference>
<evidence type="ECO:0000313" key="3">
    <source>
        <dbReference type="EMBL" id="KAJ4263464.1"/>
    </source>
</evidence>
<dbReference type="AlphaFoldDB" id="A0A9W8VHU9"/>
<feature type="region of interest" description="Disordered" evidence="1">
    <location>
        <begin position="44"/>
        <end position="81"/>
    </location>
</feature>
<dbReference type="OrthoDB" id="426293at2759"/>
<proteinExistence type="predicted"/>
<evidence type="ECO:0000256" key="1">
    <source>
        <dbReference type="SAM" id="MobiDB-lite"/>
    </source>
</evidence>
<keyword evidence="4" id="KW-1185">Reference proteome</keyword>
<keyword evidence="2" id="KW-0812">Transmembrane</keyword>
<feature type="transmembrane region" description="Helical" evidence="2">
    <location>
        <begin position="762"/>
        <end position="785"/>
    </location>
</feature>